<dbReference type="EMBL" id="CP113432">
    <property type="protein sequence ID" value="WAI48925.1"/>
    <property type="molecule type" value="Genomic_DNA"/>
</dbReference>
<gene>
    <name evidence="1" type="ORF">OU419_24770</name>
</gene>
<keyword evidence="2" id="KW-1185">Reference proteome</keyword>
<evidence type="ECO:0000313" key="1">
    <source>
        <dbReference type="EMBL" id="WAI48925.1"/>
    </source>
</evidence>
<sequence length="45" mass="5311">MQYQQREADESGEQIMARMSFSYRFHDCLLRMGHFSLRSGQTALP</sequence>
<dbReference type="RefSeq" id="WP_254472453.1">
    <property type="nucleotide sequence ID" value="NZ_CP113432.1"/>
</dbReference>
<dbReference type="Proteomes" id="UP001163624">
    <property type="component" value="Chromosome"/>
</dbReference>
<proteinExistence type="predicted"/>
<accession>A0ABY6ZY41</accession>
<organism evidence="1 2">
    <name type="scientific">Pseudomonas triclosanedens</name>
    <dbReference type="NCBI Taxonomy" id="2961893"/>
    <lineage>
        <taxon>Bacteria</taxon>
        <taxon>Pseudomonadati</taxon>
        <taxon>Pseudomonadota</taxon>
        <taxon>Gammaproteobacteria</taxon>
        <taxon>Pseudomonadales</taxon>
        <taxon>Pseudomonadaceae</taxon>
        <taxon>Pseudomonas</taxon>
    </lineage>
</organism>
<reference evidence="1" key="1">
    <citation type="submission" date="2022-11" db="EMBL/GenBank/DDBJ databases">
        <title>Pseudomonas triclosanedens sp. nov., a triclosan degrader isolated from activated sludge.</title>
        <authorList>
            <person name="Yin Y."/>
            <person name="Lu Z."/>
        </authorList>
    </citation>
    <scope>NUCLEOTIDE SEQUENCE</scope>
    <source>
        <strain evidence="1">ZM23</strain>
    </source>
</reference>
<protein>
    <submittedName>
        <fullName evidence="1">Uncharacterized protein</fullName>
    </submittedName>
</protein>
<evidence type="ECO:0000313" key="2">
    <source>
        <dbReference type="Proteomes" id="UP001163624"/>
    </source>
</evidence>
<name>A0ABY6ZY41_9PSED</name>